<dbReference type="SUPFAM" id="SSF53474">
    <property type="entry name" value="alpha/beta-Hydrolases"/>
    <property type="match status" value="1"/>
</dbReference>
<dbReference type="Gene3D" id="3.40.50.1820">
    <property type="entry name" value="alpha/beta hydrolase"/>
    <property type="match status" value="1"/>
</dbReference>
<name>A0ABQ0YLS3_9NOCA</name>
<feature type="signal peptide" evidence="1">
    <location>
        <begin position="1"/>
        <end position="39"/>
    </location>
</feature>
<proteinExistence type="predicted"/>
<evidence type="ECO:0000313" key="2">
    <source>
        <dbReference type="EMBL" id="GES37426.1"/>
    </source>
</evidence>
<dbReference type="Pfam" id="PF00756">
    <property type="entry name" value="Esterase"/>
    <property type="match status" value="1"/>
</dbReference>
<reference evidence="2 3" key="1">
    <citation type="journal article" date="2018" name="Biodegradation">
        <title>1,4-Dioxane degradation characteristics of Rhodococcus aetherivorans JCM 14343.</title>
        <authorList>
            <person name="Inoue D."/>
            <person name="Tsunoda T."/>
            <person name="Yamamoto N."/>
            <person name="Ike M."/>
            <person name="Sei K."/>
        </authorList>
    </citation>
    <scope>NUCLEOTIDE SEQUENCE [LARGE SCALE GENOMIC DNA]</scope>
    <source>
        <strain evidence="2 3">JCM 14343</strain>
    </source>
</reference>
<dbReference type="InterPro" id="IPR029058">
    <property type="entry name" value="AB_hydrolase_fold"/>
</dbReference>
<dbReference type="RefSeq" id="WP_029545598.1">
    <property type="nucleotide sequence ID" value="NZ_BAAAYP010000005.1"/>
</dbReference>
<evidence type="ECO:0000313" key="3">
    <source>
        <dbReference type="Proteomes" id="UP000325466"/>
    </source>
</evidence>
<evidence type="ECO:0000256" key="1">
    <source>
        <dbReference type="SAM" id="SignalP"/>
    </source>
</evidence>
<protein>
    <submittedName>
        <fullName evidence="2">Esterase</fullName>
    </submittedName>
</protein>
<keyword evidence="3" id="KW-1185">Reference proteome</keyword>
<gene>
    <name evidence="2" type="ORF">RAJCM14343_2680</name>
</gene>
<dbReference type="InterPro" id="IPR000801">
    <property type="entry name" value="Esterase-like"/>
</dbReference>
<dbReference type="EMBL" id="BLAH01000084">
    <property type="protein sequence ID" value="GES37426.1"/>
    <property type="molecule type" value="Genomic_DNA"/>
</dbReference>
<dbReference type="PANTHER" id="PTHR48098:SF1">
    <property type="entry name" value="DIACYLGLYCEROL ACYLTRANSFERASE_MYCOLYLTRANSFERASE AG85A"/>
    <property type="match status" value="1"/>
</dbReference>
<feature type="chain" id="PRO_5045943835" evidence="1">
    <location>
        <begin position="40"/>
        <end position="347"/>
    </location>
</feature>
<sequence length="347" mass="37461">MEWHRARFGRRYTGRRTSVLAAAALCFASVFIAPTQATAAPVRAGVPAVVESLEHINGNLWNFRVYSPSMNRAIPLLIIRPADTSVPRPTLYMLNGSGGGKDGSNWLNQTDALEFFADKNVNVVVPLDGESSYYTDWIEDDPRMGRHKWATFLTRELPPVIDAALGTNGVNAISGMSMSATSVLNLAIQAPDLYKGVAAYSGCAQTSDPLGQAFVRTVVELRGGGDPTNMWGPYDGPGWRANDPYLHAEKLRGLSLYISTGSGRPGPYETALAEAAQTSELMDQTLVGGIIEVATNVCTRHLADRLDELDIPATITFRGVGTHSWGYLQDELHASWPQLAASLGLAP</sequence>
<dbReference type="Proteomes" id="UP000325466">
    <property type="component" value="Unassembled WGS sequence"/>
</dbReference>
<organism evidence="2 3">
    <name type="scientific">Rhodococcus aetherivorans</name>
    <dbReference type="NCBI Taxonomy" id="191292"/>
    <lineage>
        <taxon>Bacteria</taxon>
        <taxon>Bacillati</taxon>
        <taxon>Actinomycetota</taxon>
        <taxon>Actinomycetes</taxon>
        <taxon>Mycobacteriales</taxon>
        <taxon>Nocardiaceae</taxon>
        <taxon>Rhodococcus</taxon>
    </lineage>
</organism>
<comment type="caution">
    <text evidence="2">The sequence shown here is derived from an EMBL/GenBank/DDBJ whole genome shotgun (WGS) entry which is preliminary data.</text>
</comment>
<accession>A0ABQ0YLS3</accession>
<dbReference type="PANTHER" id="PTHR48098">
    <property type="entry name" value="ENTEROCHELIN ESTERASE-RELATED"/>
    <property type="match status" value="1"/>
</dbReference>
<dbReference type="InterPro" id="IPR050583">
    <property type="entry name" value="Mycobacterial_A85_antigen"/>
</dbReference>
<keyword evidence="1" id="KW-0732">Signal</keyword>